<evidence type="ECO:0000256" key="1">
    <source>
        <dbReference type="ARBA" id="ARBA00006209"/>
    </source>
</evidence>
<comment type="similarity">
    <text evidence="1">Belongs to the PI3/PI4-kinase family. Type III PI4K subfamily.</text>
</comment>
<dbReference type="Pfam" id="PF19274">
    <property type="entry name" value="PI4K_N"/>
    <property type="match status" value="1"/>
</dbReference>
<protein>
    <submittedName>
        <fullName evidence="3">PI4KA</fullName>
    </submittedName>
</protein>
<name>A0ABY6LCM8_9ARAC</name>
<evidence type="ECO:0000259" key="2">
    <source>
        <dbReference type="Pfam" id="PF19274"/>
    </source>
</evidence>
<dbReference type="Proteomes" id="UP001235939">
    <property type="component" value="Chromosome 17"/>
</dbReference>
<proteinExistence type="inferred from homology"/>
<accession>A0ABY6LCM8</accession>
<evidence type="ECO:0000313" key="3">
    <source>
        <dbReference type="EMBL" id="UYV78925.1"/>
    </source>
</evidence>
<feature type="domain" description="PI4-kinase N-terminal" evidence="2">
    <location>
        <begin position="24"/>
        <end position="185"/>
    </location>
</feature>
<dbReference type="InterPro" id="IPR045495">
    <property type="entry name" value="PI4K_N"/>
</dbReference>
<keyword evidence="4" id="KW-1185">Reference proteome</keyword>
<organism evidence="3 4">
    <name type="scientific">Cordylochernes scorpioides</name>
    <dbReference type="NCBI Taxonomy" id="51811"/>
    <lineage>
        <taxon>Eukaryota</taxon>
        <taxon>Metazoa</taxon>
        <taxon>Ecdysozoa</taxon>
        <taxon>Arthropoda</taxon>
        <taxon>Chelicerata</taxon>
        <taxon>Arachnida</taxon>
        <taxon>Pseudoscorpiones</taxon>
        <taxon>Cheliferoidea</taxon>
        <taxon>Chernetidae</taxon>
        <taxon>Cordylochernes</taxon>
    </lineage>
</organism>
<dbReference type="EMBL" id="CP092879">
    <property type="protein sequence ID" value="UYV78925.1"/>
    <property type="molecule type" value="Genomic_DNA"/>
</dbReference>
<reference evidence="3 4" key="1">
    <citation type="submission" date="2022-01" db="EMBL/GenBank/DDBJ databases">
        <title>A chromosomal length assembly of Cordylochernes scorpioides.</title>
        <authorList>
            <person name="Zeh D."/>
            <person name="Zeh J."/>
        </authorList>
    </citation>
    <scope>NUCLEOTIDE SEQUENCE [LARGE SCALE GENOMIC DNA]</scope>
    <source>
        <strain evidence="3">IN4F17</strain>
        <tissue evidence="3">Whole Body</tissue>
    </source>
</reference>
<sequence>MLGSYQGLGELAQKFPSIAHSCISALRDFLVIPSPILPKLHRPHQGIDSTRVVASESANIAQAAFDNLRDTALDNLCRALRAGLETDSHCIQAFLASVSNRLFQAEKSDMESTLVSTNTIEALGHIAVSLKDTPRTMDFILQFFQQRFCRPPSSLDALIVDQMGCMILAKGDAHVHEEVMKMYTMITVESSSAYNIGGGDDRKQLYR</sequence>
<evidence type="ECO:0000313" key="4">
    <source>
        <dbReference type="Proteomes" id="UP001235939"/>
    </source>
</evidence>
<gene>
    <name evidence="3" type="ORF">LAZ67_17000283</name>
</gene>